<dbReference type="Proteomes" id="UP000240880">
    <property type="component" value="Unassembled WGS sequence"/>
</dbReference>
<comment type="caution">
    <text evidence="1">The sequence shown here is derived from an EMBL/GenBank/DDBJ whole genome shotgun (WGS) entry which is preliminary data.</text>
</comment>
<proteinExistence type="predicted"/>
<organism evidence="1 2">
    <name type="scientific">Candidatus Marsarchaeota G1 archaeon OSP_D</name>
    <dbReference type="NCBI Taxonomy" id="1978155"/>
    <lineage>
        <taxon>Archaea</taxon>
        <taxon>Candidatus Marsarchaeota</taxon>
        <taxon>Candidatus Marsarchaeota group 1</taxon>
    </lineage>
</organism>
<sequence>MYSFITSDMARKAGIVLGNNTWILSDIDVNNGALFDSKGLRRFDVIILGFTEYVTQKEYFAYKRFVASGGHILFLSACNLPKCRTTQPQKR</sequence>
<gene>
    <name evidence="1" type="ORF">B9Q01_06075</name>
</gene>
<protein>
    <recommendedName>
        <fullName evidence="3">Methyltransferase type 11 domain-containing protein</fullName>
    </recommendedName>
</protein>
<accession>A0A2R6A9G0</accession>
<reference evidence="1 2" key="1">
    <citation type="submission" date="2017-04" db="EMBL/GenBank/DDBJ databases">
        <title>Novel microbial lineages endemic to geothermal iron-oxide mats fill important gaps in the evolutionary history of Archaea.</title>
        <authorList>
            <person name="Jay Z.J."/>
            <person name="Beam J.P."/>
            <person name="Dlakic M."/>
            <person name="Rusch D.B."/>
            <person name="Kozubal M.A."/>
            <person name="Inskeep W.P."/>
        </authorList>
    </citation>
    <scope>NUCLEOTIDE SEQUENCE [LARGE SCALE GENOMIC DNA]</scope>
    <source>
        <strain evidence="1">OSP_D</strain>
    </source>
</reference>
<evidence type="ECO:0000313" key="1">
    <source>
        <dbReference type="EMBL" id="PSN83040.1"/>
    </source>
</evidence>
<evidence type="ECO:0000313" key="2">
    <source>
        <dbReference type="Proteomes" id="UP000240880"/>
    </source>
</evidence>
<dbReference type="EMBL" id="NEXC01000039">
    <property type="protein sequence ID" value="PSN83040.1"/>
    <property type="molecule type" value="Genomic_DNA"/>
</dbReference>
<dbReference type="AlphaFoldDB" id="A0A2R6A9G0"/>
<name>A0A2R6A9G0_9ARCH</name>
<evidence type="ECO:0008006" key="3">
    <source>
        <dbReference type="Google" id="ProtNLM"/>
    </source>
</evidence>